<feature type="transmembrane region" description="Helical" evidence="1">
    <location>
        <begin position="207"/>
        <end position="226"/>
    </location>
</feature>
<gene>
    <name evidence="3" type="ORF">ACFOUT_13800</name>
</gene>
<dbReference type="PANTHER" id="PTHR22911:SF79">
    <property type="entry name" value="MOBA-LIKE NTP TRANSFERASE DOMAIN-CONTAINING PROTEIN"/>
    <property type="match status" value="1"/>
</dbReference>
<accession>A0ABV8JPZ2</accession>
<evidence type="ECO:0000256" key="1">
    <source>
        <dbReference type="SAM" id="Phobius"/>
    </source>
</evidence>
<comment type="caution">
    <text evidence="3">The sequence shown here is derived from an EMBL/GenBank/DDBJ whole genome shotgun (WGS) entry which is preliminary data.</text>
</comment>
<organism evidence="3 4">
    <name type="scientific">Euzebyella saccharophila</name>
    <dbReference type="NCBI Taxonomy" id="679664"/>
    <lineage>
        <taxon>Bacteria</taxon>
        <taxon>Pseudomonadati</taxon>
        <taxon>Bacteroidota</taxon>
        <taxon>Flavobacteriia</taxon>
        <taxon>Flavobacteriales</taxon>
        <taxon>Flavobacteriaceae</taxon>
        <taxon>Euzebyella</taxon>
    </lineage>
</organism>
<evidence type="ECO:0000313" key="3">
    <source>
        <dbReference type="EMBL" id="MFC4096958.1"/>
    </source>
</evidence>
<dbReference type="Proteomes" id="UP001595814">
    <property type="component" value="Unassembled WGS sequence"/>
</dbReference>
<feature type="domain" description="EamA" evidence="2">
    <location>
        <begin position="149"/>
        <end position="278"/>
    </location>
</feature>
<feature type="transmembrane region" description="Helical" evidence="1">
    <location>
        <begin position="180"/>
        <end position="201"/>
    </location>
</feature>
<sequence length="285" mass="31910">MPLTAQTRNFLELNLTVFFMSTSGPFGKFIELPAPLTIELRALFAFLFLLIYCRIRKISFRISRRDIWPVLLTGILMGVHLVSYFHALQLSNVAIGMLSLFTYPIMTAFLEPLFLKTTFRKSHLFLGFLVLLGIYFLVPDFGLENDSTIAIGFGLFSAFTYALRNLILKTKVDRYQGSTLMTYQMGIIGVILLPTYVAYDISEIPQFIPALLGLILITTVIGHTMFINCFKNFSITTVSILSSVQPVYGILIGALFLKEIPGWSTILGGGLILTSVILESARSFK</sequence>
<keyword evidence="1" id="KW-1133">Transmembrane helix</keyword>
<dbReference type="SUPFAM" id="SSF103481">
    <property type="entry name" value="Multidrug resistance efflux transporter EmrE"/>
    <property type="match status" value="2"/>
</dbReference>
<feature type="transmembrane region" description="Helical" evidence="1">
    <location>
        <begin position="149"/>
        <end position="168"/>
    </location>
</feature>
<dbReference type="InterPro" id="IPR037185">
    <property type="entry name" value="EmrE-like"/>
</dbReference>
<dbReference type="EMBL" id="JBHSAW010000010">
    <property type="protein sequence ID" value="MFC4096958.1"/>
    <property type="molecule type" value="Genomic_DNA"/>
</dbReference>
<keyword evidence="1" id="KW-0472">Membrane</keyword>
<evidence type="ECO:0000259" key="2">
    <source>
        <dbReference type="Pfam" id="PF00892"/>
    </source>
</evidence>
<feature type="domain" description="EamA" evidence="2">
    <location>
        <begin position="15"/>
        <end position="137"/>
    </location>
</feature>
<keyword evidence="1" id="KW-0812">Transmembrane</keyword>
<evidence type="ECO:0000313" key="4">
    <source>
        <dbReference type="Proteomes" id="UP001595814"/>
    </source>
</evidence>
<dbReference type="Pfam" id="PF00892">
    <property type="entry name" value="EamA"/>
    <property type="match status" value="2"/>
</dbReference>
<keyword evidence="4" id="KW-1185">Reference proteome</keyword>
<feature type="transmembrane region" description="Helical" evidence="1">
    <location>
        <begin position="238"/>
        <end position="257"/>
    </location>
</feature>
<feature type="transmembrane region" description="Helical" evidence="1">
    <location>
        <begin position="263"/>
        <end position="281"/>
    </location>
</feature>
<name>A0ABV8JPZ2_9FLAO</name>
<feature type="transmembrane region" description="Helical" evidence="1">
    <location>
        <begin position="124"/>
        <end position="143"/>
    </location>
</feature>
<feature type="transmembrane region" description="Helical" evidence="1">
    <location>
        <begin position="93"/>
        <end position="115"/>
    </location>
</feature>
<feature type="transmembrane region" description="Helical" evidence="1">
    <location>
        <begin position="38"/>
        <end position="55"/>
    </location>
</feature>
<proteinExistence type="predicted"/>
<protein>
    <submittedName>
        <fullName evidence="3">DMT family transporter</fullName>
    </submittedName>
</protein>
<dbReference type="InterPro" id="IPR000620">
    <property type="entry name" value="EamA_dom"/>
</dbReference>
<dbReference type="RefSeq" id="WP_192461685.1">
    <property type="nucleotide sequence ID" value="NZ_JACYFJ010000002.1"/>
</dbReference>
<feature type="transmembrane region" description="Helical" evidence="1">
    <location>
        <begin position="67"/>
        <end position="87"/>
    </location>
</feature>
<dbReference type="PANTHER" id="PTHR22911">
    <property type="entry name" value="ACYL-MALONYL CONDENSING ENZYME-RELATED"/>
    <property type="match status" value="1"/>
</dbReference>
<reference evidence="4" key="1">
    <citation type="journal article" date="2019" name="Int. J. Syst. Evol. Microbiol.">
        <title>The Global Catalogue of Microorganisms (GCM) 10K type strain sequencing project: providing services to taxonomists for standard genome sequencing and annotation.</title>
        <authorList>
            <consortium name="The Broad Institute Genomics Platform"/>
            <consortium name="The Broad Institute Genome Sequencing Center for Infectious Disease"/>
            <person name="Wu L."/>
            <person name="Ma J."/>
        </authorList>
    </citation>
    <scope>NUCLEOTIDE SEQUENCE [LARGE SCALE GENOMIC DNA]</scope>
    <source>
        <strain evidence="4">CECT 7477</strain>
    </source>
</reference>